<dbReference type="Proteomes" id="UP000485058">
    <property type="component" value="Unassembled WGS sequence"/>
</dbReference>
<dbReference type="InterPro" id="IPR056168">
    <property type="entry name" value="TPR_IF140/IFT172/WDR19"/>
</dbReference>
<evidence type="ECO:0000256" key="3">
    <source>
        <dbReference type="ARBA" id="ARBA00022737"/>
    </source>
</evidence>
<dbReference type="Pfam" id="PF24762">
    <property type="entry name" value="TPR_IF140-IFT172"/>
    <property type="match status" value="1"/>
</dbReference>
<name>A0A699YHL8_HAELA</name>
<dbReference type="GO" id="GO:0035721">
    <property type="term" value="P:intraciliary retrograde transport"/>
    <property type="evidence" value="ECO:0007669"/>
    <property type="project" value="InterPro"/>
</dbReference>
<evidence type="ECO:0000256" key="2">
    <source>
        <dbReference type="ARBA" id="ARBA00022574"/>
    </source>
</evidence>
<evidence type="ECO:0000313" key="7">
    <source>
        <dbReference type="EMBL" id="GFH09593.1"/>
    </source>
</evidence>
<dbReference type="InterPro" id="IPR040379">
    <property type="entry name" value="WDR19/dyf-2"/>
</dbReference>
<evidence type="ECO:0000313" key="8">
    <source>
        <dbReference type="Proteomes" id="UP000485058"/>
    </source>
</evidence>
<keyword evidence="3" id="KW-0677">Repeat</keyword>
<keyword evidence="5" id="KW-0966">Cell projection</keyword>
<keyword evidence="2" id="KW-0853">WD repeat</keyword>
<sequence>MSQYSEAAEMYERAGQFERAASIYIQAKNFAAAAPLMARISSAKLQLQYAKAKEAEGRFAEAATAYEAAGDLDSVVRLSLEKLGVPQRAYAIVRKTRSADAAASLAAHCLQAQDFAGAVEFLLIANKMDQAFDIAQGHNEMDTFARIVTASAKPSDYSRIAQYYESRGEFIKAGDMWLQGENFPRSVQLYLKQHTDAALDKAIAVVEKTRAHNLGVLVLDYVSEEKEGSAKDEYRFKLNIAMGQFNDAAKDALELARFEQEEGNYRVAHDKLFATVRQLDALNFKPPTE</sequence>
<feature type="non-terminal residue" evidence="7">
    <location>
        <position position="289"/>
    </location>
</feature>
<evidence type="ECO:0000256" key="4">
    <source>
        <dbReference type="ARBA" id="ARBA00023069"/>
    </source>
</evidence>
<reference evidence="7 8" key="1">
    <citation type="submission" date="2020-02" db="EMBL/GenBank/DDBJ databases">
        <title>Draft genome sequence of Haematococcus lacustris strain NIES-144.</title>
        <authorList>
            <person name="Morimoto D."/>
            <person name="Nakagawa S."/>
            <person name="Yoshida T."/>
            <person name="Sawayama S."/>
        </authorList>
    </citation>
    <scope>NUCLEOTIDE SEQUENCE [LARGE SCALE GENOMIC DNA]</scope>
    <source>
        <strain evidence="7 8">NIES-144</strain>
    </source>
</reference>
<evidence type="ECO:0000259" key="6">
    <source>
        <dbReference type="Pfam" id="PF24762"/>
    </source>
</evidence>
<evidence type="ECO:0000256" key="5">
    <source>
        <dbReference type="ARBA" id="ARBA00023273"/>
    </source>
</evidence>
<dbReference type="EMBL" id="BLLF01000246">
    <property type="protein sequence ID" value="GFH09593.1"/>
    <property type="molecule type" value="Genomic_DNA"/>
</dbReference>
<proteinExistence type="predicted"/>
<organism evidence="7 8">
    <name type="scientific">Haematococcus lacustris</name>
    <name type="common">Green alga</name>
    <name type="synonym">Haematococcus pluvialis</name>
    <dbReference type="NCBI Taxonomy" id="44745"/>
    <lineage>
        <taxon>Eukaryota</taxon>
        <taxon>Viridiplantae</taxon>
        <taxon>Chlorophyta</taxon>
        <taxon>core chlorophytes</taxon>
        <taxon>Chlorophyceae</taxon>
        <taxon>CS clade</taxon>
        <taxon>Chlamydomonadales</taxon>
        <taxon>Haematococcaceae</taxon>
        <taxon>Haematococcus</taxon>
    </lineage>
</organism>
<gene>
    <name evidence="7" type="ORF">HaLaN_04769</name>
</gene>
<accession>A0A699YHL8</accession>
<dbReference type="GO" id="GO:0060271">
    <property type="term" value="P:cilium assembly"/>
    <property type="evidence" value="ECO:0007669"/>
    <property type="project" value="TreeGrafter"/>
</dbReference>
<keyword evidence="4" id="KW-0969">Cilium</keyword>
<feature type="domain" description="IF140/IFT172/WDR19 TPR" evidence="6">
    <location>
        <begin position="43"/>
        <end position="206"/>
    </location>
</feature>
<protein>
    <submittedName>
        <fullName evidence="7">Flagellar associated protein</fullName>
    </submittedName>
</protein>
<dbReference type="AlphaFoldDB" id="A0A699YHL8"/>
<keyword evidence="8" id="KW-1185">Reference proteome</keyword>
<dbReference type="Gene3D" id="1.25.40.470">
    <property type="match status" value="1"/>
</dbReference>
<dbReference type="PANTHER" id="PTHR14920:SF0">
    <property type="entry name" value="WD REPEAT DOMAIN 19"/>
    <property type="match status" value="1"/>
</dbReference>
<dbReference type="GO" id="GO:0030991">
    <property type="term" value="C:intraciliary transport particle A"/>
    <property type="evidence" value="ECO:0007669"/>
    <property type="project" value="TreeGrafter"/>
</dbReference>
<comment type="caution">
    <text evidence="7">The sequence shown here is derived from an EMBL/GenBank/DDBJ whole genome shotgun (WGS) entry which is preliminary data.</text>
</comment>
<dbReference type="PANTHER" id="PTHR14920">
    <property type="entry name" value="OSMOTIC AVOIDANCE ABNORMAL PROTEIN 1/WD REPEAT MEMBRANE PROTEIN"/>
    <property type="match status" value="1"/>
</dbReference>
<keyword evidence="7" id="KW-0282">Flagellum</keyword>
<evidence type="ECO:0000256" key="1">
    <source>
        <dbReference type="ARBA" id="ARBA00004138"/>
    </source>
</evidence>
<comment type="subcellular location">
    <subcellularLocation>
        <location evidence="1">Cell projection</location>
        <location evidence="1">Cilium</location>
    </subcellularLocation>
</comment>
<dbReference type="GO" id="GO:0005929">
    <property type="term" value="C:cilium"/>
    <property type="evidence" value="ECO:0007669"/>
    <property type="project" value="UniProtKB-SubCell"/>
</dbReference>